<dbReference type="Gene3D" id="3.60.9.10">
    <property type="entry name" value="Aldehyde ferredoxin oxidoreductase, N-terminal domain"/>
    <property type="match status" value="1"/>
</dbReference>
<dbReference type="PANTHER" id="PTHR30038:SF0">
    <property type="entry name" value="TUNGSTEN-CONTAINING ALDEHYDE FERREDOXIN OXIDOREDUCTASE"/>
    <property type="match status" value="1"/>
</dbReference>
<feature type="domain" description="Aldehyde ferredoxin oxidoreductase N-terminal" evidence="9">
    <location>
        <begin position="5"/>
        <end position="208"/>
    </location>
</feature>
<evidence type="ECO:0000256" key="2">
    <source>
        <dbReference type="ARBA" id="ARBA00011032"/>
    </source>
</evidence>
<evidence type="ECO:0000256" key="4">
    <source>
        <dbReference type="ARBA" id="ARBA00022723"/>
    </source>
</evidence>
<comment type="cofactor">
    <cofactor evidence="1">
        <name>[4Fe-4S] cluster</name>
        <dbReference type="ChEBI" id="CHEBI:49883"/>
    </cofactor>
</comment>
<dbReference type="PANTHER" id="PTHR30038">
    <property type="entry name" value="ALDEHYDE FERREDOXIN OXIDOREDUCTASE"/>
    <property type="match status" value="1"/>
</dbReference>
<dbReference type="HOGENOM" id="CLU_020364_1_0_0"/>
<dbReference type="AlphaFoldDB" id="I4BY18"/>
<comment type="similarity">
    <text evidence="2">Belongs to the AOR/FOR family.</text>
</comment>
<dbReference type="InterPro" id="IPR001203">
    <property type="entry name" value="OxRdtase_Ald_Fedxn_C"/>
</dbReference>
<dbReference type="InterPro" id="IPR051919">
    <property type="entry name" value="W-dependent_AOR"/>
</dbReference>
<reference evidence="11" key="1">
    <citation type="journal article" date="2013" name="Stand. Genomic Sci.">
        <title>Complete genome sequence of the moderate thermophile Anaerobaculum mobile type strain (NGA(T)).</title>
        <authorList>
            <person name="Mavromatis K."/>
            <person name="Stackebrandt E."/>
            <person name="Held B."/>
            <person name="Lapidus A."/>
            <person name="Nolan M."/>
            <person name="Lucas S."/>
            <person name="Hammon N."/>
            <person name="Deshpande S."/>
            <person name="Cheng J.F."/>
            <person name="Tapia R."/>
            <person name="Goodwin L.A."/>
            <person name="Pitluck S."/>
            <person name="Liolios K."/>
            <person name="Pagani I."/>
            <person name="Ivanova N."/>
            <person name="Mikhailova N."/>
            <person name="Huntemann M."/>
            <person name="Pati A."/>
            <person name="Chen A."/>
            <person name="Palaniappan K."/>
            <person name="Land M."/>
            <person name="Rohde M."/>
            <person name="Spring S."/>
            <person name="Goker M."/>
            <person name="Woyke T."/>
            <person name="Detter J.C."/>
            <person name="Bristow J."/>
            <person name="Eisen J.A."/>
            <person name="Markowitz V."/>
            <person name="Hugenholtz P."/>
            <person name="Klenk H.P."/>
            <person name="Kyrpides N.C."/>
        </authorList>
    </citation>
    <scope>NUCLEOTIDE SEQUENCE</scope>
    <source>
        <strain evidence="11">ATCC BAA-54 / DSM 13181 / NGA</strain>
    </source>
</reference>
<dbReference type="InterPro" id="IPR013985">
    <property type="entry name" value="Ald_Fedxn_OxRdtase_dom3"/>
</dbReference>
<dbReference type="InterPro" id="IPR036503">
    <property type="entry name" value="Ald_Fedxn_OxRdtase_N_sf"/>
</dbReference>
<keyword evidence="7" id="KW-0411">Iron-sulfur</keyword>
<dbReference type="GO" id="GO:0009055">
    <property type="term" value="F:electron transfer activity"/>
    <property type="evidence" value="ECO:0007669"/>
    <property type="project" value="InterPro"/>
</dbReference>
<dbReference type="Gene3D" id="1.10.569.10">
    <property type="entry name" value="Aldehyde Ferredoxin Oxidoreductase Protein, subunit A, domain 2"/>
    <property type="match status" value="1"/>
</dbReference>
<dbReference type="SUPFAM" id="SSF48310">
    <property type="entry name" value="Aldehyde ferredoxin oxidoreductase, C-terminal domains"/>
    <property type="match status" value="1"/>
</dbReference>
<evidence type="ECO:0000256" key="7">
    <source>
        <dbReference type="ARBA" id="ARBA00023014"/>
    </source>
</evidence>
<evidence type="ECO:0000256" key="3">
    <source>
        <dbReference type="ARBA" id="ARBA00022485"/>
    </source>
</evidence>
<keyword evidence="6" id="KW-0408">Iron</keyword>
<dbReference type="InterPro" id="IPR036021">
    <property type="entry name" value="Tungsten_al_ferr_oxy-like_C"/>
</dbReference>
<dbReference type="eggNOG" id="COG2414">
    <property type="taxonomic scope" value="Bacteria"/>
</dbReference>
<sequence>MYNGYNGKVLNVDLTEKKYWVEQIPDEWILNYVGGEGFGAKYLSLNLPEKIDPLSKDNKLLFICGPLTDTKAPSCGRTVVMFKSPLTGTIGASNAGGAWAPQLKRAGYDMLVIHGRAESPTYIFIDDDEVTFHCAEKLWGKSTGYTEEAIRKEIGNPKAEVACIGASGERLVRYAAVMMGNDHAAGRGGGGAVMGVKNLKAVAVYGSANRLPVHDSERFDEAVKKAIQELFAEAFVKDELMKYGTPSFFDAMNGLGLVPAYNWQRTTTDFDKEIGYEAYHRKLEVKQDRCYNCPIGCVRKTRIPEGKYKGLSGAGPEYETVAAFGQKLGNADLYSIAVANYISNDAGLDVISAGQVIATAMEWYEKGIIDTTTTEGLELNWGNGEAIVELVERIALRKGAFATLLGEGSLRAAKEIGGNAEKFVMHVKGLEMAADGVRASKGEALSHMISPRGADHLRPYGAIIDAFGYLEEEVGVFERVDPLSEENKVWVKPLEEYFMATNLLGVCLFTSITLAIKARTWAELYSSATGIECSYKDIFKISERVLNLERLFNAREGFTRKDDYLPERFSKEPAPDGPAKGCVVNQDRLLDLIYEAKGWDSQGMPTRQKLDELGL</sequence>
<dbReference type="STRING" id="891968.Anamo_1576"/>
<keyword evidence="4" id="KW-0479">Metal-binding</keyword>
<name>I4BY18_ACEMN</name>
<dbReference type="Pfam" id="PF02730">
    <property type="entry name" value="AFOR_N"/>
    <property type="match status" value="1"/>
</dbReference>
<dbReference type="SMART" id="SM00790">
    <property type="entry name" value="AFOR_N"/>
    <property type="match status" value="1"/>
</dbReference>
<evidence type="ECO:0000256" key="1">
    <source>
        <dbReference type="ARBA" id="ARBA00001966"/>
    </source>
</evidence>
<evidence type="ECO:0000313" key="10">
    <source>
        <dbReference type="EMBL" id="AFM22175.1"/>
    </source>
</evidence>
<evidence type="ECO:0000256" key="6">
    <source>
        <dbReference type="ARBA" id="ARBA00023004"/>
    </source>
</evidence>
<dbReference type="EMBL" id="CP003198">
    <property type="protein sequence ID" value="AFM22175.1"/>
    <property type="molecule type" value="Genomic_DNA"/>
</dbReference>
<dbReference type="GO" id="GO:0046872">
    <property type="term" value="F:metal ion binding"/>
    <property type="evidence" value="ECO:0007669"/>
    <property type="project" value="UniProtKB-KW"/>
</dbReference>
<dbReference type="Gene3D" id="1.10.599.10">
    <property type="entry name" value="Aldehyde Ferredoxin Oxidoreductase Protein, subunit A, domain 3"/>
    <property type="match status" value="1"/>
</dbReference>
<dbReference type="SUPFAM" id="SSF56228">
    <property type="entry name" value="Aldehyde ferredoxin oxidoreductase, N-terminal domain"/>
    <property type="match status" value="1"/>
</dbReference>
<dbReference type="KEGG" id="amo:Anamo_1576"/>
<comment type="cofactor">
    <cofactor evidence="8">
        <name>tungstopterin</name>
        <dbReference type="ChEBI" id="CHEBI:30402"/>
    </cofactor>
</comment>
<dbReference type="InterPro" id="IPR013984">
    <property type="entry name" value="Ald_Fedxn_OxRdtase_dom2"/>
</dbReference>
<accession>I4BY18</accession>
<dbReference type="InterPro" id="IPR013983">
    <property type="entry name" value="Ald_Fedxn_OxRdtase_N"/>
</dbReference>
<organism evidence="10 11">
    <name type="scientific">Acetomicrobium mobile (strain ATCC BAA-54 / DSM 13181 / JCM 12221 / NGA)</name>
    <name type="common">Anaerobaculum mobile</name>
    <dbReference type="NCBI Taxonomy" id="891968"/>
    <lineage>
        <taxon>Bacteria</taxon>
        <taxon>Thermotogati</taxon>
        <taxon>Synergistota</taxon>
        <taxon>Synergistia</taxon>
        <taxon>Synergistales</taxon>
        <taxon>Acetomicrobiaceae</taxon>
        <taxon>Acetomicrobium</taxon>
    </lineage>
</organism>
<keyword evidence="3" id="KW-0004">4Fe-4S</keyword>
<dbReference type="Proteomes" id="UP000006061">
    <property type="component" value="Chromosome"/>
</dbReference>
<evidence type="ECO:0000256" key="8">
    <source>
        <dbReference type="ARBA" id="ARBA00049934"/>
    </source>
</evidence>
<gene>
    <name evidence="10" type="ordered locus">Anamo_1576</name>
</gene>
<dbReference type="Pfam" id="PF01314">
    <property type="entry name" value="AFOR_C"/>
    <property type="match status" value="1"/>
</dbReference>
<proteinExistence type="inferred from homology"/>
<keyword evidence="5" id="KW-0560">Oxidoreductase</keyword>
<dbReference type="GO" id="GO:0051539">
    <property type="term" value="F:4 iron, 4 sulfur cluster binding"/>
    <property type="evidence" value="ECO:0007669"/>
    <property type="project" value="UniProtKB-KW"/>
</dbReference>
<protein>
    <submittedName>
        <fullName evidence="10">Aldehyde:ferredoxin oxidoreductase</fullName>
    </submittedName>
</protein>
<evidence type="ECO:0000256" key="5">
    <source>
        <dbReference type="ARBA" id="ARBA00023002"/>
    </source>
</evidence>
<dbReference type="GO" id="GO:0016625">
    <property type="term" value="F:oxidoreductase activity, acting on the aldehyde or oxo group of donors, iron-sulfur protein as acceptor"/>
    <property type="evidence" value="ECO:0007669"/>
    <property type="project" value="InterPro"/>
</dbReference>
<evidence type="ECO:0000313" key="11">
    <source>
        <dbReference type="Proteomes" id="UP000006061"/>
    </source>
</evidence>
<evidence type="ECO:0000259" key="9">
    <source>
        <dbReference type="SMART" id="SM00790"/>
    </source>
</evidence>
<keyword evidence="11" id="KW-1185">Reference proteome</keyword>